<protein>
    <recommendedName>
        <fullName evidence="8">Sodium/calcium exchanger membrane region domain-containing protein</fullName>
    </recommendedName>
</protein>
<accession>A0A7I4DCM0</accession>
<feature type="transmembrane region" description="Helical" evidence="7">
    <location>
        <begin position="202"/>
        <end position="220"/>
    </location>
</feature>
<evidence type="ECO:0000256" key="2">
    <source>
        <dbReference type="ARBA" id="ARBA00022448"/>
    </source>
</evidence>
<dbReference type="Gene3D" id="1.20.1420.30">
    <property type="entry name" value="NCX, central ion-binding region"/>
    <property type="match status" value="2"/>
</dbReference>
<reference evidence="9 10" key="2">
    <citation type="journal article" date="2018" name="Plant J.">
        <title>The Physcomitrella patens chromosome-scale assembly reveals moss genome structure and evolution.</title>
        <authorList>
            <person name="Lang D."/>
            <person name="Ullrich K.K."/>
            <person name="Murat F."/>
            <person name="Fuchs J."/>
            <person name="Jenkins J."/>
            <person name="Haas F.B."/>
            <person name="Piednoel M."/>
            <person name="Gundlach H."/>
            <person name="Van Bel M."/>
            <person name="Meyberg R."/>
            <person name="Vives C."/>
            <person name="Morata J."/>
            <person name="Symeonidi A."/>
            <person name="Hiss M."/>
            <person name="Muchero W."/>
            <person name="Kamisugi Y."/>
            <person name="Saleh O."/>
            <person name="Blanc G."/>
            <person name="Decker E.L."/>
            <person name="van Gessel N."/>
            <person name="Grimwood J."/>
            <person name="Hayes R.D."/>
            <person name="Graham S.W."/>
            <person name="Gunter L.E."/>
            <person name="McDaniel S.F."/>
            <person name="Hoernstein S.N.W."/>
            <person name="Larsson A."/>
            <person name="Li F.W."/>
            <person name="Perroud P.F."/>
            <person name="Phillips J."/>
            <person name="Ranjan P."/>
            <person name="Rokshar D.S."/>
            <person name="Rothfels C.J."/>
            <person name="Schneider L."/>
            <person name="Shu S."/>
            <person name="Stevenson D.W."/>
            <person name="Thummler F."/>
            <person name="Tillich M."/>
            <person name="Villarreal Aguilar J.C."/>
            <person name="Widiez T."/>
            <person name="Wong G.K."/>
            <person name="Wymore A."/>
            <person name="Zhang Y."/>
            <person name="Zimmer A.D."/>
            <person name="Quatrano R.S."/>
            <person name="Mayer K.F.X."/>
            <person name="Goodstein D."/>
            <person name="Casacuberta J.M."/>
            <person name="Vandepoele K."/>
            <person name="Reski R."/>
            <person name="Cuming A.C."/>
            <person name="Tuskan G.A."/>
            <person name="Maumus F."/>
            <person name="Salse J."/>
            <person name="Schmutz J."/>
            <person name="Rensing S.A."/>
        </authorList>
    </citation>
    <scope>NUCLEOTIDE SEQUENCE [LARGE SCALE GENOMIC DNA]</scope>
    <source>
        <strain evidence="9 10">cv. Gransden 2004</strain>
    </source>
</reference>
<evidence type="ECO:0000313" key="10">
    <source>
        <dbReference type="Proteomes" id="UP000006727"/>
    </source>
</evidence>
<evidence type="ECO:0000259" key="8">
    <source>
        <dbReference type="Pfam" id="PF01699"/>
    </source>
</evidence>
<keyword evidence="2" id="KW-0813">Transport</keyword>
<dbReference type="InterPro" id="IPR044880">
    <property type="entry name" value="NCX_ion-bd_dom_sf"/>
</dbReference>
<dbReference type="EnsemblPlants" id="Pp3c2_6060V3.9">
    <property type="protein sequence ID" value="Pp3c2_6060V3.9"/>
    <property type="gene ID" value="Pp3c2_6060"/>
</dbReference>
<keyword evidence="4 7" id="KW-1133">Transmembrane helix</keyword>
<dbReference type="Pfam" id="PF01699">
    <property type="entry name" value="Na_Ca_ex"/>
    <property type="match status" value="2"/>
</dbReference>
<dbReference type="PANTHER" id="PTHR11878">
    <property type="entry name" value="SODIUM/CALCIUM EXCHANGER"/>
    <property type="match status" value="1"/>
</dbReference>
<evidence type="ECO:0000313" key="9">
    <source>
        <dbReference type="EnsemblPlants" id="Pp3c2_6060V3.9"/>
    </source>
</evidence>
<gene>
    <name evidence="9" type="primary">LOC112279105</name>
</gene>
<feature type="transmembrane region" description="Helical" evidence="7">
    <location>
        <begin position="470"/>
        <end position="488"/>
    </location>
</feature>
<dbReference type="InParanoid" id="A0A7I4DCM0"/>
<dbReference type="EMBL" id="ABEU02000002">
    <property type="status" value="NOT_ANNOTATED_CDS"/>
    <property type="molecule type" value="Genomic_DNA"/>
</dbReference>
<keyword evidence="3 7" id="KW-0812">Transmembrane</keyword>
<dbReference type="InterPro" id="IPR004837">
    <property type="entry name" value="NaCa_Exmemb"/>
</dbReference>
<feature type="transmembrane region" description="Helical" evidence="7">
    <location>
        <begin position="534"/>
        <end position="554"/>
    </location>
</feature>
<name>A0A7I4DCM0_PHYPA</name>
<keyword evidence="6 7" id="KW-0472">Membrane</keyword>
<feature type="transmembrane region" description="Helical" evidence="7">
    <location>
        <begin position="500"/>
        <end position="522"/>
    </location>
</feature>
<dbReference type="GO" id="GO:0016020">
    <property type="term" value="C:membrane"/>
    <property type="evidence" value="ECO:0000318"/>
    <property type="project" value="GO_Central"/>
</dbReference>
<dbReference type="InterPro" id="IPR051171">
    <property type="entry name" value="CaCA"/>
</dbReference>
<evidence type="ECO:0000256" key="5">
    <source>
        <dbReference type="ARBA" id="ARBA00023065"/>
    </source>
</evidence>
<proteinExistence type="predicted"/>
<feature type="transmembrane region" description="Helical" evidence="7">
    <location>
        <begin position="106"/>
        <end position="128"/>
    </location>
</feature>
<evidence type="ECO:0000256" key="1">
    <source>
        <dbReference type="ARBA" id="ARBA00004127"/>
    </source>
</evidence>
<sequence length="636" mass="70597">MHLVENAEADSGGGNRNELVVCISVTSMDASIFCYGSRSILAQTISTELLNCSIHAGLSSALVSAFSSPEKNTIHVVHASATSTAELCPNHIMFEAEPTWLHSSRAVLYAFCIIYCFVGLATITNLYMEAMEKIVHQTRKVVRHNYEIGSDEIVHERIWNLVIADITLLALGTSAPQISLAIIDAFQQLGQKTEAGLGPGTIIGSAAFNLYIILAVCVLVPKAGSTKHIRSIGVWIVELTWSMWAYIWLAIILQVSSPDVVEPWEAVCTVLQFPILMMHAYVQDVGLETLCCPSMIVSWKPIRKYFSLAIYDGEIHDQSASFSNLEVFSEQSTSDLERVDLQYLPMKEIRNGVTFDDHRISPFERQQVIGANDISEQLTCGSKNSESNQELVKLRSTNEIDEHTSGRTNACSLWKMQFLDAIFIEKHVDESGKDHSPIAVDCVGHLIILPWRFLFAFLPPPMLLNGWPAFMCALAFITVISCFLIKLANSFGCVTGVSDYVLALTILAVGTSWPDLIASKIAAKHLPTADSAIANINASNCINVYVGTGIPWLLQSFYNKLQLDEEFRVPSVGIGFSLMLFLVTFVLCQIVVVGRRFIFEGELGGPRKWAWASSFYFIFLWLIFVIFSCLRNYNLL</sequence>
<evidence type="ECO:0000256" key="4">
    <source>
        <dbReference type="ARBA" id="ARBA00022989"/>
    </source>
</evidence>
<dbReference type="GO" id="GO:0055085">
    <property type="term" value="P:transmembrane transport"/>
    <property type="evidence" value="ECO:0007669"/>
    <property type="project" value="InterPro"/>
</dbReference>
<dbReference type="PANTHER" id="PTHR11878:SF65">
    <property type="entry name" value="NA_CA-EXCHANGE PROTEIN, ISOFORM G"/>
    <property type="match status" value="1"/>
</dbReference>
<keyword evidence="5" id="KW-0406">Ion transport</keyword>
<dbReference type="Proteomes" id="UP000006727">
    <property type="component" value="Chromosome 2"/>
</dbReference>
<keyword evidence="10" id="KW-1185">Reference proteome</keyword>
<reference evidence="9" key="3">
    <citation type="submission" date="2020-12" db="UniProtKB">
        <authorList>
            <consortium name="EnsemblPlants"/>
        </authorList>
    </citation>
    <scope>IDENTIFICATION</scope>
</reference>
<feature type="transmembrane region" description="Helical" evidence="7">
    <location>
        <begin position="615"/>
        <end position="633"/>
    </location>
</feature>
<dbReference type="GO" id="GO:0030001">
    <property type="term" value="P:metal ion transport"/>
    <property type="evidence" value="ECO:0000318"/>
    <property type="project" value="GO_Central"/>
</dbReference>
<comment type="subcellular location">
    <subcellularLocation>
        <location evidence="1">Endomembrane system</location>
        <topology evidence="1">Multi-pass membrane protein</topology>
    </subcellularLocation>
</comment>
<feature type="domain" description="Sodium/calcium exchanger membrane region" evidence="8">
    <location>
        <begin position="467"/>
        <end position="629"/>
    </location>
</feature>
<feature type="domain" description="Sodium/calcium exchanger membrane region" evidence="8">
    <location>
        <begin position="110"/>
        <end position="281"/>
    </location>
</feature>
<evidence type="ECO:0000256" key="6">
    <source>
        <dbReference type="ARBA" id="ARBA00023136"/>
    </source>
</evidence>
<dbReference type="Gramene" id="Pp3c2_6060V3.9">
    <property type="protein sequence ID" value="Pp3c2_6060V3.9"/>
    <property type="gene ID" value="Pp3c2_6060"/>
</dbReference>
<evidence type="ECO:0000256" key="3">
    <source>
        <dbReference type="ARBA" id="ARBA00022692"/>
    </source>
</evidence>
<reference evidence="9 10" key="1">
    <citation type="journal article" date="2008" name="Science">
        <title>The Physcomitrella genome reveals evolutionary insights into the conquest of land by plants.</title>
        <authorList>
            <person name="Rensing S."/>
            <person name="Lang D."/>
            <person name="Zimmer A."/>
            <person name="Terry A."/>
            <person name="Salamov A."/>
            <person name="Shapiro H."/>
            <person name="Nishiyama T."/>
            <person name="Perroud P.-F."/>
            <person name="Lindquist E."/>
            <person name="Kamisugi Y."/>
            <person name="Tanahashi T."/>
            <person name="Sakakibara K."/>
            <person name="Fujita T."/>
            <person name="Oishi K."/>
            <person name="Shin-I T."/>
            <person name="Kuroki Y."/>
            <person name="Toyoda A."/>
            <person name="Suzuki Y."/>
            <person name="Hashimoto A."/>
            <person name="Yamaguchi K."/>
            <person name="Sugano A."/>
            <person name="Kohara Y."/>
            <person name="Fujiyama A."/>
            <person name="Anterola A."/>
            <person name="Aoki S."/>
            <person name="Ashton N."/>
            <person name="Barbazuk W.B."/>
            <person name="Barker E."/>
            <person name="Bennetzen J."/>
            <person name="Bezanilla M."/>
            <person name="Blankenship R."/>
            <person name="Cho S.H."/>
            <person name="Dutcher S."/>
            <person name="Estelle M."/>
            <person name="Fawcett J.A."/>
            <person name="Gundlach H."/>
            <person name="Hanada K."/>
            <person name="Heyl A."/>
            <person name="Hicks K.A."/>
            <person name="Hugh J."/>
            <person name="Lohr M."/>
            <person name="Mayer K."/>
            <person name="Melkozernov A."/>
            <person name="Murata T."/>
            <person name="Nelson D."/>
            <person name="Pils B."/>
            <person name="Prigge M."/>
            <person name="Reiss B."/>
            <person name="Renner T."/>
            <person name="Rombauts S."/>
            <person name="Rushton P."/>
            <person name="Sanderfoot A."/>
            <person name="Schween G."/>
            <person name="Shiu S.-H."/>
            <person name="Stueber K."/>
            <person name="Theodoulou F.L."/>
            <person name="Tu H."/>
            <person name="Van de Peer Y."/>
            <person name="Verrier P.J."/>
            <person name="Waters E."/>
            <person name="Wood A."/>
            <person name="Yang L."/>
            <person name="Cove D."/>
            <person name="Cuming A."/>
            <person name="Hasebe M."/>
            <person name="Lucas S."/>
            <person name="Mishler D.B."/>
            <person name="Reski R."/>
            <person name="Grigoriev I."/>
            <person name="Quatrano R.S."/>
            <person name="Boore J.L."/>
        </authorList>
    </citation>
    <scope>NUCLEOTIDE SEQUENCE [LARGE SCALE GENOMIC DNA]</scope>
    <source>
        <strain evidence="9 10">cv. Gransden 2004</strain>
    </source>
</reference>
<feature type="transmembrane region" description="Helical" evidence="7">
    <location>
        <begin position="232"/>
        <end position="253"/>
    </location>
</feature>
<dbReference type="FunCoup" id="A0A7I4DCM0">
    <property type="interactions" value="468"/>
</dbReference>
<dbReference type="AlphaFoldDB" id="A0A7I4DCM0"/>
<feature type="transmembrane region" description="Helical" evidence="7">
    <location>
        <begin position="574"/>
        <end position="594"/>
    </location>
</feature>
<evidence type="ECO:0000256" key="7">
    <source>
        <dbReference type="SAM" id="Phobius"/>
    </source>
</evidence>
<dbReference type="GO" id="GO:0012505">
    <property type="term" value="C:endomembrane system"/>
    <property type="evidence" value="ECO:0007669"/>
    <property type="project" value="UniProtKB-SubCell"/>
</dbReference>
<organism evidence="9 10">
    <name type="scientific">Physcomitrium patens</name>
    <name type="common">Spreading-leaved earth moss</name>
    <name type="synonym">Physcomitrella patens</name>
    <dbReference type="NCBI Taxonomy" id="3218"/>
    <lineage>
        <taxon>Eukaryota</taxon>
        <taxon>Viridiplantae</taxon>
        <taxon>Streptophyta</taxon>
        <taxon>Embryophyta</taxon>
        <taxon>Bryophyta</taxon>
        <taxon>Bryophytina</taxon>
        <taxon>Bryopsida</taxon>
        <taxon>Funariidae</taxon>
        <taxon>Funariales</taxon>
        <taxon>Funariaceae</taxon>
        <taxon>Physcomitrium</taxon>
    </lineage>
</organism>
<feature type="transmembrane region" description="Helical" evidence="7">
    <location>
        <begin position="158"/>
        <end position="182"/>
    </location>
</feature>